<comment type="similarity">
    <text evidence="2">Belongs to the class-I pyridoxal-phosphate-dependent aminotransferase family.</text>
</comment>
<dbReference type="Pfam" id="PF00155">
    <property type="entry name" value="Aminotran_1_2"/>
    <property type="match status" value="1"/>
</dbReference>
<name>A0ABR1V8S9_9PEZI</name>
<dbReference type="PANTHER" id="PTHR42790:SF1">
    <property type="entry name" value="AROMATIC AMINO ACID AMINOTRANSFERASE, HYPOTHETICAL (EUROFUNG)"/>
    <property type="match status" value="1"/>
</dbReference>
<feature type="domain" description="Aminotransferase class I/classII large" evidence="7">
    <location>
        <begin position="285"/>
        <end position="442"/>
    </location>
</feature>
<dbReference type="InterPro" id="IPR015421">
    <property type="entry name" value="PyrdxlP-dep_Trfase_major"/>
</dbReference>
<evidence type="ECO:0000313" key="9">
    <source>
        <dbReference type="Proteomes" id="UP001433268"/>
    </source>
</evidence>
<dbReference type="RefSeq" id="XP_066663131.1">
    <property type="nucleotide sequence ID" value="XM_066817439.1"/>
</dbReference>
<comment type="caution">
    <text evidence="8">The sequence shown here is derived from an EMBL/GenBank/DDBJ whole genome shotgun (WGS) entry which is preliminary data.</text>
</comment>
<dbReference type="PANTHER" id="PTHR42790">
    <property type="entry name" value="AMINOTRANSFERASE"/>
    <property type="match status" value="1"/>
</dbReference>
<dbReference type="EMBL" id="JAQQWN010000009">
    <property type="protein sequence ID" value="KAK8066378.1"/>
    <property type="molecule type" value="Genomic_DNA"/>
</dbReference>
<keyword evidence="5" id="KW-0663">Pyridoxal phosphate</keyword>
<evidence type="ECO:0000256" key="4">
    <source>
        <dbReference type="ARBA" id="ARBA00022679"/>
    </source>
</evidence>
<protein>
    <submittedName>
        <fullName evidence="8">Aromatic amino acid aminotransferase</fullName>
    </submittedName>
</protein>
<proteinExistence type="inferred from homology"/>
<dbReference type="Proteomes" id="UP001433268">
    <property type="component" value="Unassembled WGS sequence"/>
</dbReference>
<feature type="compositionally biased region" description="Basic and acidic residues" evidence="6">
    <location>
        <begin position="104"/>
        <end position="126"/>
    </location>
</feature>
<evidence type="ECO:0000256" key="3">
    <source>
        <dbReference type="ARBA" id="ARBA00022576"/>
    </source>
</evidence>
<dbReference type="InterPro" id="IPR004839">
    <property type="entry name" value="Aminotransferase_I/II_large"/>
</dbReference>
<evidence type="ECO:0000313" key="8">
    <source>
        <dbReference type="EMBL" id="KAK8066378.1"/>
    </source>
</evidence>
<evidence type="ECO:0000259" key="7">
    <source>
        <dbReference type="Pfam" id="PF00155"/>
    </source>
</evidence>
<evidence type="ECO:0000256" key="6">
    <source>
        <dbReference type="SAM" id="MobiDB-lite"/>
    </source>
</evidence>
<evidence type="ECO:0000256" key="1">
    <source>
        <dbReference type="ARBA" id="ARBA00001933"/>
    </source>
</evidence>
<dbReference type="Gene3D" id="3.40.640.10">
    <property type="entry name" value="Type I PLP-dependent aspartate aminotransferase-like (Major domain)"/>
    <property type="match status" value="1"/>
</dbReference>
<dbReference type="InterPro" id="IPR050859">
    <property type="entry name" value="Class-I_PLP-dep_aminotransf"/>
</dbReference>
<dbReference type="SUPFAM" id="SSF53383">
    <property type="entry name" value="PLP-dependent transferases"/>
    <property type="match status" value="1"/>
</dbReference>
<reference evidence="8 9" key="1">
    <citation type="submission" date="2023-01" db="EMBL/GenBank/DDBJ databases">
        <title>Analysis of 21 Apiospora genomes using comparative genomics revels a genus with tremendous synthesis potential of carbohydrate active enzymes and secondary metabolites.</title>
        <authorList>
            <person name="Sorensen T."/>
        </authorList>
    </citation>
    <scope>NUCLEOTIDE SEQUENCE [LARGE SCALE GENOMIC DNA]</scope>
    <source>
        <strain evidence="8 9">CBS 114990</strain>
    </source>
</reference>
<keyword evidence="4" id="KW-0808">Transferase</keyword>
<keyword evidence="9" id="KW-1185">Reference proteome</keyword>
<accession>A0ABR1V8S9</accession>
<evidence type="ECO:0000256" key="5">
    <source>
        <dbReference type="ARBA" id="ARBA00022898"/>
    </source>
</evidence>
<feature type="region of interest" description="Disordered" evidence="6">
    <location>
        <begin position="91"/>
        <end position="126"/>
    </location>
</feature>
<dbReference type="InterPro" id="IPR015424">
    <property type="entry name" value="PyrdxlP-dep_Trfase"/>
</dbReference>
<dbReference type="GeneID" id="92050499"/>
<feature type="region of interest" description="Disordered" evidence="6">
    <location>
        <begin position="1"/>
        <end position="21"/>
    </location>
</feature>
<comment type="cofactor">
    <cofactor evidence="1">
        <name>pyridoxal 5'-phosphate</name>
        <dbReference type="ChEBI" id="CHEBI:597326"/>
    </cofactor>
</comment>
<organism evidence="8 9">
    <name type="scientific">Apiospora hydei</name>
    <dbReference type="NCBI Taxonomy" id="1337664"/>
    <lineage>
        <taxon>Eukaryota</taxon>
        <taxon>Fungi</taxon>
        <taxon>Dikarya</taxon>
        <taxon>Ascomycota</taxon>
        <taxon>Pezizomycotina</taxon>
        <taxon>Sordariomycetes</taxon>
        <taxon>Xylariomycetidae</taxon>
        <taxon>Amphisphaeriales</taxon>
        <taxon>Apiosporaceae</taxon>
        <taxon>Apiospora</taxon>
    </lineage>
</organism>
<keyword evidence="3 8" id="KW-0032">Aminotransferase</keyword>
<dbReference type="GO" id="GO:0008483">
    <property type="term" value="F:transaminase activity"/>
    <property type="evidence" value="ECO:0007669"/>
    <property type="project" value="UniProtKB-KW"/>
</dbReference>
<sequence>MDSSMESAKMAKPPPKDMSHHFSDVTLARLPSKMKEYYKYFLIPGIGQLAGGLPNPQFFPYDTLEAQTAKPERWTPTPNRPGADSLLASQLASTSLSSPPPPKKSSDPRAAPEHVVVPHDGEGSDPLKKVDLTTALQYGLAAGYPALLSFVRQFVRENLHPNVPYEGGPEVVMTVGSTDGMSKSLELFTNIWVEGKNPVSERQGLLSEVFMYANVLSQALPRGLNVAPVEMDGEGMMAQGPGGLEDVLANWDESKGKRPHLIYTVTYVGLPAESESSVGPDRMGHNPTSGVLSLQRRREIYAVCSKYDVIIIEDDPYWYLQYPSAELNEAKARGLPIPEFKEANTLENKSGYPFLDSLVPSFLNVDTDGRVVRLDTFSKTVAPGCRLGWITTTPEIAEKILRISETGTQQPSGFVQALVAQTIMGTQQTEGSATMSRFAALRSSREKAAFSGWKVDGWVRWLAGLRGEYERRMNRMCSILEENAYQLKQSTPVRKSDADWGVITKTQLYEFDWPRGGMFLWMRMRFEQHPLWQVPGSKGLPINGTALTTALMILLTHKPFLVLVSPGLMFSTTPQIAEERGWAYYRLCFAAESDENIDKCSHRLVQGIHRFFRIKKVKELEDLLNEANAMSKQDLNARDGLANMGTYMGC</sequence>
<dbReference type="CDD" id="cd00609">
    <property type="entry name" value="AAT_like"/>
    <property type="match status" value="1"/>
</dbReference>
<evidence type="ECO:0000256" key="2">
    <source>
        <dbReference type="ARBA" id="ARBA00007441"/>
    </source>
</evidence>
<gene>
    <name evidence="8" type="ORF">PG997_013125</name>
</gene>